<dbReference type="EMBL" id="JPRP01000001">
    <property type="protein sequence ID" value="KFF00726.1"/>
    <property type="molecule type" value="Genomic_DNA"/>
</dbReference>
<dbReference type="eggNOG" id="COG3392">
    <property type="taxonomic scope" value="Bacteria"/>
</dbReference>
<dbReference type="GO" id="GO:0009007">
    <property type="term" value="F:site-specific DNA-methyltransferase (adenine-specific) activity"/>
    <property type="evidence" value="ECO:0007669"/>
    <property type="project" value="UniProtKB-EC"/>
</dbReference>
<evidence type="ECO:0000256" key="3">
    <source>
        <dbReference type="ARBA" id="ARBA00022679"/>
    </source>
</evidence>
<dbReference type="OrthoDB" id="9805629at2"/>
<dbReference type="Pfam" id="PF02086">
    <property type="entry name" value="MethyltransfD12"/>
    <property type="match status" value="1"/>
</dbReference>
<dbReference type="InterPro" id="IPR029063">
    <property type="entry name" value="SAM-dependent_MTases_sf"/>
</dbReference>
<keyword evidence="4" id="KW-0949">S-adenosyl-L-methionine</keyword>
<protein>
    <recommendedName>
        <fullName evidence="1">site-specific DNA-methyltransferase (adenine-specific)</fullName>
        <ecNumber evidence="1">2.1.1.72</ecNumber>
    </recommendedName>
</protein>
<dbReference type="AlphaFoldDB" id="A0A085Z8G2"/>
<organism evidence="6 7">
    <name type="scientific">Chryseobacterium formosense</name>
    <dbReference type="NCBI Taxonomy" id="236814"/>
    <lineage>
        <taxon>Bacteria</taxon>
        <taxon>Pseudomonadati</taxon>
        <taxon>Bacteroidota</taxon>
        <taxon>Flavobacteriia</taxon>
        <taxon>Flavobacteriales</taxon>
        <taxon>Weeksellaceae</taxon>
        <taxon>Chryseobacterium group</taxon>
        <taxon>Chryseobacterium</taxon>
    </lineage>
</organism>
<comment type="caution">
    <text evidence="6">The sequence shown here is derived from an EMBL/GenBank/DDBJ whole genome shotgun (WGS) entry which is preliminary data.</text>
</comment>
<dbReference type="PROSITE" id="PS00092">
    <property type="entry name" value="N6_MTASE"/>
    <property type="match status" value="1"/>
</dbReference>
<evidence type="ECO:0000256" key="5">
    <source>
        <dbReference type="ARBA" id="ARBA00047942"/>
    </source>
</evidence>
<keyword evidence="7" id="KW-1185">Reference proteome</keyword>
<evidence type="ECO:0000313" key="7">
    <source>
        <dbReference type="Proteomes" id="UP000028713"/>
    </source>
</evidence>
<dbReference type="EC" id="2.1.1.72" evidence="1"/>
<dbReference type="PRINTS" id="PR00505">
    <property type="entry name" value="D12N6MTFRASE"/>
</dbReference>
<dbReference type="Proteomes" id="UP000028713">
    <property type="component" value="Unassembled WGS sequence"/>
</dbReference>
<dbReference type="GO" id="GO:0032259">
    <property type="term" value="P:methylation"/>
    <property type="evidence" value="ECO:0007669"/>
    <property type="project" value="UniProtKB-KW"/>
</dbReference>
<dbReference type="Gene3D" id="3.40.50.150">
    <property type="entry name" value="Vaccinia Virus protein VP39"/>
    <property type="match status" value="1"/>
</dbReference>
<dbReference type="STRING" id="236814.IX39_08895"/>
<sequence length="330" mass="38041">MNYLGSKKRLSGFIYNVISNSVKLKLTDCSFCDLFAGTGIVGNYFHDKVKSIIYNDREYYSFVINSAFYSKISDEKYRAMLAKLNQLDGREGFIFNQYSECGTAGRLYFSAENGKKIDAIRMDIERRFQNSEIDQDFYILLLATLLKAVDKVANTASVYCAYLKTLKISATKNLQLLPVKKTSLSHPDYQIFSQDSNKLITQVKGDILYLDPPYNGREYGSYYHLLNTIALYDIDFEPRGKAGLRRYNTSKFCLKSEVENAMFNLLQKCDFQHIFLSYNNEGFLSYPIIKEMMNGLGTYSCSTIEYKRFQSKQAMGTGRTVEYLHHLIKH</sequence>
<dbReference type="SUPFAM" id="SSF53335">
    <property type="entry name" value="S-adenosyl-L-methionine-dependent methyltransferases"/>
    <property type="match status" value="1"/>
</dbReference>
<name>A0A085Z8G2_9FLAO</name>
<evidence type="ECO:0000256" key="2">
    <source>
        <dbReference type="ARBA" id="ARBA00022603"/>
    </source>
</evidence>
<keyword evidence="3" id="KW-0808">Transferase</keyword>
<keyword evidence="2" id="KW-0489">Methyltransferase</keyword>
<reference evidence="6 7" key="1">
    <citation type="submission" date="2014-07" db="EMBL/GenBank/DDBJ databases">
        <title>Genome of Chryseobacterium formosense LMG 24722.</title>
        <authorList>
            <person name="Pipes S.E."/>
            <person name="Stropko S.J."/>
            <person name="Newman J.D."/>
        </authorList>
    </citation>
    <scope>NUCLEOTIDE SEQUENCE [LARGE SCALE GENOMIC DNA]</scope>
    <source>
        <strain evidence="6 7">LMG 24722</strain>
    </source>
</reference>
<evidence type="ECO:0000256" key="4">
    <source>
        <dbReference type="ARBA" id="ARBA00022691"/>
    </source>
</evidence>
<evidence type="ECO:0000313" key="6">
    <source>
        <dbReference type="EMBL" id="KFF00726.1"/>
    </source>
</evidence>
<dbReference type="InterPro" id="IPR012327">
    <property type="entry name" value="MeTrfase_D12"/>
</dbReference>
<gene>
    <name evidence="6" type="ORF">IX39_08895</name>
</gene>
<dbReference type="GO" id="GO:0003676">
    <property type="term" value="F:nucleic acid binding"/>
    <property type="evidence" value="ECO:0007669"/>
    <property type="project" value="InterPro"/>
</dbReference>
<accession>A0A085Z8G2</accession>
<dbReference type="GO" id="GO:0009307">
    <property type="term" value="P:DNA restriction-modification system"/>
    <property type="evidence" value="ECO:0007669"/>
    <property type="project" value="InterPro"/>
</dbReference>
<dbReference type="RefSeq" id="WP_034675306.1">
    <property type="nucleotide sequence ID" value="NZ_FPAP01000001.1"/>
</dbReference>
<evidence type="ECO:0000256" key="1">
    <source>
        <dbReference type="ARBA" id="ARBA00011900"/>
    </source>
</evidence>
<dbReference type="InterPro" id="IPR002052">
    <property type="entry name" value="DNA_methylase_N6_adenine_CS"/>
</dbReference>
<comment type="catalytic activity">
    <reaction evidence="5">
        <text>a 2'-deoxyadenosine in DNA + S-adenosyl-L-methionine = an N(6)-methyl-2'-deoxyadenosine in DNA + S-adenosyl-L-homocysteine + H(+)</text>
        <dbReference type="Rhea" id="RHEA:15197"/>
        <dbReference type="Rhea" id="RHEA-COMP:12418"/>
        <dbReference type="Rhea" id="RHEA-COMP:12419"/>
        <dbReference type="ChEBI" id="CHEBI:15378"/>
        <dbReference type="ChEBI" id="CHEBI:57856"/>
        <dbReference type="ChEBI" id="CHEBI:59789"/>
        <dbReference type="ChEBI" id="CHEBI:90615"/>
        <dbReference type="ChEBI" id="CHEBI:90616"/>
        <dbReference type="EC" id="2.1.1.72"/>
    </reaction>
</comment>
<proteinExistence type="predicted"/>